<protein>
    <submittedName>
        <fullName evidence="1">Uncharacterized protein</fullName>
    </submittedName>
</protein>
<reference evidence="1" key="1">
    <citation type="submission" date="2020-03" db="EMBL/GenBank/DDBJ databases">
        <title>Development of an integrated pest management strategy to control Xanthomonas campestris pv. campestris by using bacteriophages.</title>
        <authorList>
            <person name="Holtappels D."/>
            <person name="Rombouts S."/>
            <person name="Lavigne R."/>
            <person name="Wagemans J."/>
        </authorList>
    </citation>
    <scope>NUCLEOTIDE SEQUENCE</scope>
</reference>
<keyword evidence="2" id="KW-1185">Reference proteome</keyword>
<evidence type="ECO:0000313" key="2">
    <source>
        <dbReference type="Proteomes" id="UP000671952"/>
    </source>
</evidence>
<dbReference type="Proteomes" id="UP000671952">
    <property type="component" value="Segment"/>
</dbReference>
<proteinExistence type="predicted"/>
<accession>A0A858WHS2</accession>
<name>A0A858WHS2_9CAUD</name>
<evidence type="ECO:0000313" key="1">
    <source>
        <dbReference type="EMBL" id="QJI53034.1"/>
    </source>
</evidence>
<sequence length="136" mass="14861">MTHAELSKVLWLALTQAAAHLITNTPCSYDELPDCITDALKQYDNTSQPARRNRREAQRARLCVDALAGLTDAQVGTIGGRMQHALKCHAAEAITMNIEITQYTLQVEPVGAQRARYVPSCGKRRTGLVGIKGDEA</sequence>
<organism evidence="1 2">
    <name type="scientific">Xanthomonas phage FoX4</name>
    <dbReference type="NCBI Taxonomy" id="2723900"/>
    <lineage>
        <taxon>Viruses</taxon>
        <taxon>Duplodnaviria</taxon>
        <taxon>Heunggongvirae</taxon>
        <taxon>Uroviricota</taxon>
        <taxon>Caudoviricetes</taxon>
        <taxon>Foxquatrovirus</taxon>
        <taxon>Foxquatrovirus fox4</taxon>
    </lineage>
</organism>
<dbReference type="EMBL" id="MT161385">
    <property type="protein sequence ID" value="QJI53034.1"/>
    <property type="molecule type" value="Genomic_DNA"/>
</dbReference>
<gene>
    <name evidence="1" type="ORF">XccvBFoX4_gp80</name>
</gene>